<proteinExistence type="predicted"/>
<protein>
    <submittedName>
        <fullName evidence="1">Uncharacterized protein</fullName>
    </submittedName>
</protein>
<evidence type="ECO:0000313" key="1">
    <source>
        <dbReference type="EMBL" id="BAD08794.1"/>
    </source>
</evidence>
<reference evidence="2" key="2">
    <citation type="journal article" date="2008" name="Nucleic Acids Res.">
        <title>The rice annotation project database (RAP-DB): 2008 update.</title>
        <authorList>
            <consortium name="The rice annotation project (RAP)"/>
        </authorList>
    </citation>
    <scope>GENOME REANNOTATION</scope>
    <source>
        <strain evidence="2">cv. Nipponbare</strain>
    </source>
</reference>
<dbReference type="EMBL" id="AP003871">
    <property type="protein sequence ID" value="BAD08794.1"/>
    <property type="molecule type" value="Genomic_DNA"/>
</dbReference>
<name>Q6ZKQ4_ORYSJ</name>
<reference evidence="2" key="1">
    <citation type="journal article" date="2005" name="Nature">
        <title>The map-based sequence of the rice genome.</title>
        <authorList>
            <consortium name="International rice genome sequencing project (IRGSP)"/>
            <person name="Matsumoto T."/>
            <person name="Wu J."/>
            <person name="Kanamori H."/>
            <person name="Katayose Y."/>
            <person name="Fujisawa M."/>
            <person name="Namiki N."/>
            <person name="Mizuno H."/>
            <person name="Yamamoto K."/>
            <person name="Antonio B.A."/>
            <person name="Baba T."/>
            <person name="Sakata K."/>
            <person name="Nagamura Y."/>
            <person name="Aoki H."/>
            <person name="Arikawa K."/>
            <person name="Arita K."/>
            <person name="Bito T."/>
            <person name="Chiden Y."/>
            <person name="Fujitsuka N."/>
            <person name="Fukunaka R."/>
            <person name="Hamada M."/>
            <person name="Harada C."/>
            <person name="Hayashi A."/>
            <person name="Hijishita S."/>
            <person name="Honda M."/>
            <person name="Hosokawa S."/>
            <person name="Ichikawa Y."/>
            <person name="Idonuma A."/>
            <person name="Iijima M."/>
            <person name="Ikeda M."/>
            <person name="Ikeno M."/>
            <person name="Ito K."/>
            <person name="Ito S."/>
            <person name="Ito T."/>
            <person name="Ito Y."/>
            <person name="Ito Y."/>
            <person name="Iwabuchi A."/>
            <person name="Kamiya K."/>
            <person name="Karasawa W."/>
            <person name="Kurita K."/>
            <person name="Katagiri S."/>
            <person name="Kikuta A."/>
            <person name="Kobayashi H."/>
            <person name="Kobayashi N."/>
            <person name="Machita K."/>
            <person name="Maehara T."/>
            <person name="Masukawa M."/>
            <person name="Mizubayashi T."/>
            <person name="Mukai Y."/>
            <person name="Nagasaki H."/>
            <person name="Nagata Y."/>
            <person name="Naito S."/>
            <person name="Nakashima M."/>
            <person name="Nakama Y."/>
            <person name="Nakamichi Y."/>
            <person name="Nakamura M."/>
            <person name="Meguro A."/>
            <person name="Negishi M."/>
            <person name="Ohta I."/>
            <person name="Ohta T."/>
            <person name="Okamoto M."/>
            <person name="Ono N."/>
            <person name="Saji S."/>
            <person name="Sakaguchi M."/>
            <person name="Sakai K."/>
            <person name="Shibata M."/>
            <person name="Shimokawa T."/>
            <person name="Song J."/>
            <person name="Takazaki Y."/>
            <person name="Terasawa K."/>
            <person name="Tsugane M."/>
            <person name="Tsuji K."/>
            <person name="Ueda S."/>
            <person name="Waki K."/>
            <person name="Yamagata H."/>
            <person name="Yamamoto M."/>
            <person name="Yamamoto S."/>
            <person name="Yamane H."/>
            <person name="Yoshiki S."/>
            <person name="Yoshihara R."/>
            <person name="Yukawa K."/>
            <person name="Zhong H."/>
            <person name="Yano M."/>
            <person name="Yuan Q."/>
            <person name="Ouyang S."/>
            <person name="Liu J."/>
            <person name="Jones K.M."/>
            <person name="Gansberger K."/>
            <person name="Moffat K."/>
            <person name="Hill J."/>
            <person name="Bera J."/>
            <person name="Fadrosh D."/>
            <person name="Jin S."/>
            <person name="Johri S."/>
            <person name="Kim M."/>
            <person name="Overton L."/>
            <person name="Reardon M."/>
            <person name="Tsitrin T."/>
            <person name="Vuong H."/>
            <person name="Weaver B."/>
            <person name="Ciecko A."/>
            <person name="Tallon L."/>
            <person name="Jackson J."/>
            <person name="Pai G."/>
            <person name="Aken S.V."/>
            <person name="Utterback T."/>
            <person name="Reidmuller S."/>
            <person name="Feldblyum T."/>
            <person name="Hsiao J."/>
            <person name="Zismann V."/>
            <person name="Iobst S."/>
            <person name="de Vazeille A.R."/>
            <person name="Buell C.R."/>
            <person name="Ying K."/>
            <person name="Li Y."/>
            <person name="Lu T."/>
            <person name="Huang Y."/>
            <person name="Zhao Q."/>
            <person name="Feng Q."/>
            <person name="Zhang L."/>
            <person name="Zhu J."/>
            <person name="Weng Q."/>
            <person name="Mu J."/>
            <person name="Lu Y."/>
            <person name="Fan D."/>
            <person name="Liu Y."/>
            <person name="Guan J."/>
            <person name="Zhang Y."/>
            <person name="Yu S."/>
            <person name="Liu X."/>
            <person name="Zhang Y."/>
            <person name="Hong G."/>
            <person name="Han B."/>
            <person name="Choisne N."/>
            <person name="Demange N."/>
            <person name="Orjeda G."/>
            <person name="Samain S."/>
            <person name="Cattolico L."/>
            <person name="Pelletier E."/>
            <person name="Couloux A."/>
            <person name="Segurens B."/>
            <person name="Wincker P."/>
            <person name="D'Hont A."/>
            <person name="Scarpelli C."/>
            <person name="Weissenbach J."/>
            <person name="Salanoubat M."/>
            <person name="Quetier F."/>
            <person name="Yu Y."/>
            <person name="Kim H.R."/>
            <person name="Rambo T."/>
            <person name="Currie J."/>
            <person name="Collura K."/>
            <person name="Luo M."/>
            <person name="Yang T."/>
            <person name="Ammiraju J.S.S."/>
            <person name="Engler F."/>
            <person name="Soderlund C."/>
            <person name="Wing R.A."/>
            <person name="Palmer L.E."/>
            <person name="de la Bastide M."/>
            <person name="Spiegel L."/>
            <person name="Nascimento L."/>
            <person name="Zutavern T."/>
            <person name="O'Shaughnessy A."/>
            <person name="Dike S."/>
            <person name="Dedhia N."/>
            <person name="Preston R."/>
            <person name="Balija V."/>
            <person name="McCombie W.R."/>
            <person name="Chow T."/>
            <person name="Chen H."/>
            <person name="Chung M."/>
            <person name="Chen C."/>
            <person name="Shaw J."/>
            <person name="Wu H."/>
            <person name="Hsiao K."/>
            <person name="Chao Y."/>
            <person name="Chu M."/>
            <person name="Cheng C."/>
            <person name="Hour A."/>
            <person name="Lee P."/>
            <person name="Lin S."/>
            <person name="Lin Y."/>
            <person name="Liou J."/>
            <person name="Liu S."/>
            <person name="Hsing Y."/>
            <person name="Raghuvanshi S."/>
            <person name="Mohanty A."/>
            <person name="Bharti A.K."/>
            <person name="Gaur A."/>
            <person name="Gupta V."/>
            <person name="Kumar D."/>
            <person name="Ravi V."/>
            <person name="Vij S."/>
            <person name="Kapur A."/>
            <person name="Khurana P."/>
            <person name="Khurana P."/>
            <person name="Khurana J.P."/>
            <person name="Tyagi A.K."/>
            <person name="Gaikwad K."/>
            <person name="Singh A."/>
            <person name="Dalal V."/>
            <person name="Srivastava S."/>
            <person name="Dixit A."/>
            <person name="Pal A.K."/>
            <person name="Ghazi I.A."/>
            <person name="Yadav M."/>
            <person name="Pandit A."/>
            <person name="Bhargava A."/>
            <person name="Sureshbabu K."/>
            <person name="Batra K."/>
            <person name="Sharma T.R."/>
            <person name="Mohapatra T."/>
            <person name="Singh N.K."/>
            <person name="Messing J."/>
            <person name="Nelson A.B."/>
            <person name="Fuks G."/>
            <person name="Kavchok S."/>
            <person name="Keizer G."/>
            <person name="Linton E."/>
            <person name="Llaca V."/>
            <person name="Song R."/>
            <person name="Tanyolac B."/>
            <person name="Young S."/>
            <person name="Ho-Il K."/>
            <person name="Hahn J.H."/>
            <person name="Sangsakoo G."/>
            <person name="Vanavichit A."/>
            <person name="de Mattos Luiz.A.T."/>
            <person name="Zimmer P.D."/>
            <person name="Malone G."/>
            <person name="Dellagostin O."/>
            <person name="de Oliveira A.C."/>
            <person name="Bevan M."/>
            <person name="Bancroft I."/>
            <person name="Minx P."/>
            <person name="Cordum H."/>
            <person name="Wilson R."/>
            <person name="Cheng Z."/>
            <person name="Jin W."/>
            <person name="Jiang J."/>
            <person name="Leong S.A."/>
            <person name="Iwama H."/>
            <person name="Gojobori T."/>
            <person name="Itoh T."/>
            <person name="Niimura Y."/>
            <person name="Fujii Y."/>
            <person name="Habara T."/>
            <person name="Sakai H."/>
            <person name="Sato Y."/>
            <person name="Wilson G."/>
            <person name="Kumar K."/>
            <person name="McCouch S."/>
            <person name="Juretic N."/>
            <person name="Hoen D."/>
            <person name="Wright S."/>
            <person name="Bruskiewich R."/>
            <person name="Bureau T."/>
            <person name="Miyao A."/>
            <person name="Hirochika H."/>
            <person name="Nishikawa T."/>
            <person name="Kadowaki K."/>
            <person name="Sugiura M."/>
            <person name="Burr B."/>
            <person name="Sasaki T."/>
        </authorList>
    </citation>
    <scope>NUCLEOTIDE SEQUENCE [LARGE SCALE GENOMIC DNA]</scope>
    <source>
        <strain evidence="2">cv. Nipponbare</strain>
    </source>
</reference>
<dbReference type="AlphaFoldDB" id="Q6ZKQ4"/>
<evidence type="ECO:0000313" key="2">
    <source>
        <dbReference type="Proteomes" id="UP000000763"/>
    </source>
</evidence>
<organism evidence="1 2">
    <name type="scientific">Oryza sativa subsp. japonica</name>
    <name type="common">Rice</name>
    <dbReference type="NCBI Taxonomy" id="39947"/>
    <lineage>
        <taxon>Eukaryota</taxon>
        <taxon>Viridiplantae</taxon>
        <taxon>Streptophyta</taxon>
        <taxon>Embryophyta</taxon>
        <taxon>Tracheophyta</taxon>
        <taxon>Spermatophyta</taxon>
        <taxon>Magnoliopsida</taxon>
        <taxon>Liliopsida</taxon>
        <taxon>Poales</taxon>
        <taxon>Poaceae</taxon>
        <taxon>BOP clade</taxon>
        <taxon>Oryzoideae</taxon>
        <taxon>Oryzeae</taxon>
        <taxon>Oryzinae</taxon>
        <taxon>Oryza</taxon>
        <taxon>Oryza sativa</taxon>
    </lineage>
</organism>
<dbReference type="Proteomes" id="UP000000763">
    <property type="component" value="Chromosome 8"/>
</dbReference>
<sequence length="68" mass="7302">MAWVREGAAPTSLARFPCHVGADQSSRCFASFLNSLPLQCEGHTDDGGRSWSHRSAATRAVVTREAAL</sequence>
<accession>Q6ZKQ4</accession>
<gene>
    <name evidence="1" type="primary">OJ1117_F10.27</name>
</gene>